<evidence type="ECO:0000313" key="7">
    <source>
        <dbReference type="EMBL" id="RHF38699.1"/>
    </source>
</evidence>
<feature type="transmembrane region" description="Helical" evidence="6">
    <location>
        <begin position="196"/>
        <end position="216"/>
    </location>
</feature>
<feature type="transmembrane region" description="Helical" evidence="6">
    <location>
        <begin position="369"/>
        <end position="391"/>
    </location>
</feature>
<keyword evidence="3 6" id="KW-0812">Transmembrane</keyword>
<feature type="transmembrane region" description="Helical" evidence="6">
    <location>
        <begin position="273"/>
        <end position="296"/>
    </location>
</feature>
<proteinExistence type="predicted"/>
<comment type="subcellular location">
    <subcellularLocation>
        <location evidence="1">Cell membrane</location>
        <topology evidence="1">Multi-pass membrane protein</topology>
    </subcellularLocation>
</comment>
<dbReference type="InterPro" id="IPR050833">
    <property type="entry name" value="Poly_Biosynth_Transport"/>
</dbReference>
<dbReference type="AlphaFoldDB" id="A0A414NFV9"/>
<gene>
    <name evidence="7" type="ORF">DW682_03135</name>
</gene>
<dbReference type="InParanoid" id="A0A414NFV9"/>
<dbReference type="EMBL" id="QSLJ01000001">
    <property type="protein sequence ID" value="RHF38699.1"/>
    <property type="molecule type" value="Genomic_DNA"/>
</dbReference>
<evidence type="ECO:0000256" key="3">
    <source>
        <dbReference type="ARBA" id="ARBA00022692"/>
    </source>
</evidence>
<feature type="transmembrane region" description="Helical" evidence="6">
    <location>
        <begin position="129"/>
        <end position="151"/>
    </location>
</feature>
<evidence type="ECO:0000256" key="5">
    <source>
        <dbReference type="ARBA" id="ARBA00023136"/>
    </source>
</evidence>
<dbReference type="Proteomes" id="UP000283983">
    <property type="component" value="Unassembled WGS sequence"/>
</dbReference>
<feature type="transmembrane region" description="Helical" evidence="6">
    <location>
        <begin position="343"/>
        <end position="363"/>
    </location>
</feature>
<feature type="transmembrane region" description="Helical" evidence="6">
    <location>
        <begin position="97"/>
        <end position="117"/>
    </location>
</feature>
<accession>A0A414NFV9</accession>
<keyword evidence="4 6" id="KW-1133">Transmembrane helix</keyword>
<evidence type="ECO:0000256" key="6">
    <source>
        <dbReference type="SAM" id="Phobius"/>
    </source>
</evidence>
<dbReference type="GO" id="GO:0005886">
    <property type="term" value="C:plasma membrane"/>
    <property type="evidence" value="ECO:0007669"/>
    <property type="project" value="UniProtKB-SubCell"/>
</dbReference>
<dbReference type="PANTHER" id="PTHR30250:SF11">
    <property type="entry name" value="O-ANTIGEN TRANSPORTER-RELATED"/>
    <property type="match status" value="1"/>
</dbReference>
<feature type="transmembrane region" description="Helical" evidence="6">
    <location>
        <begin position="31"/>
        <end position="49"/>
    </location>
</feature>
<evidence type="ECO:0000313" key="8">
    <source>
        <dbReference type="Proteomes" id="UP000283983"/>
    </source>
</evidence>
<keyword evidence="2" id="KW-1003">Cell membrane</keyword>
<feature type="transmembrane region" description="Helical" evidence="6">
    <location>
        <begin position="311"/>
        <end position="331"/>
    </location>
</feature>
<keyword evidence="5 6" id="KW-0472">Membrane</keyword>
<dbReference type="PANTHER" id="PTHR30250">
    <property type="entry name" value="PST FAMILY PREDICTED COLANIC ACID TRANSPORTER"/>
    <property type="match status" value="1"/>
</dbReference>
<keyword evidence="8" id="KW-1185">Reference proteome</keyword>
<evidence type="ECO:0000256" key="1">
    <source>
        <dbReference type="ARBA" id="ARBA00004651"/>
    </source>
</evidence>
<feature type="transmembrane region" description="Helical" evidence="6">
    <location>
        <begin position="70"/>
        <end position="91"/>
    </location>
</feature>
<name>A0A414NFV9_9ACTN</name>
<feature type="transmembrane region" description="Helical" evidence="6">
    <location>
        <begin position="157"/>
        <end position="175"/>
    </location>
</feature>
<sequence>MLWNSFGSLTNLACQWLVTILIVRMGSGYEAAGIFSLAMSVYNIFAPIGQYRMYTYQVTDVENENTTGEYLSFRFITNGVALFLCMTYAVVTCDSSALNAILLYAVYKSVCLVLDVFHACDQRNHRMDYIGQSLALQGVASLLSFIAIFAYSASLEWSIVAMTLSVVVIGIVYDWPRVRQFGPISLGISISKVRHLVFRCFPIVLASIAAAAALSIPRQFLAVIHGDAALGIYAAAAAPVALIQTGASYIYNPLLGYFSERYANQDKAGFTALLSKATAGIVVLGLVCSLGVMMLGEPVLVLVYGSKMSGFGYLLFPLVLLSLVTGYMWFINDLLMAIRNFRATFLGNMVALALSIVCLPFIFKLEMTGVTLACIASSLGGTVFMLCSLLIQLRTYWGS</sequence>
<reference evidence="7 8" key="1">
    <citation type="submission" date="2018-08" db="EMBL/GenBank/DDBJ databases">
        <title>A genome reference for cultivated species of the human gut microbiota.</title>
        <authorList>
            <person name="Zou Y."/>
            <person name="Xue W."/>
            <person name="Luo G."/>
        </authorList>
    </citation>
    <scope>NUCLEOTIDE SEQUENCE [LARGE SCALE GENOMIC DNA]</scope>
    <source>
        <strain evidence="7 8">AM25-33</strain>
    </source>
</reference>
<evidence type="ECO:0000256" key="2">
    <source>
        <dbReference type="ARBA" id="ARBA00022475"/>
    </source>
</evidence>
<feature type="transmembrane region" description="Helical" evidence="6">
    <location>
        <begin position="228"/>
        <end position="252"/>
    </location>
</feature>
<evidence type="ECO:0000256" key="4">
    <source>
        <dbReference type="ARBA" id="ARBA00022989"/>
    </source>
</evidence>
<comment type="caution">
    <text evidence="7">The sequence shown here is derived from an EMBL/GenBank/DDBJ whole genome shotgun (WGS) entry which is preliminary data.</text>
</comment>
<organism evidence="7 8">
    <name type="scientific">Collinsella intestinalis</name>
    <dbReference type="NCBI Taxonomy" id="147207"/>
    <lineage>
        <taxon>Bacteria</taxon>
        <taxon>Bacillati</taxon>
        <taxon>Actinomycetota</taxon>
        <taxon>Coriobacteriia</taxon>
        <taxon>Coriobacteriales</taxon>
        <taxon>Coriobacteriaceae</taxon>
        <taxon>Collinsella</taxon>
    </lineage>
</organism>
<protein>
    <submittedName>
        <fullName evidence="7">Polysaccharide biosynthesis protein</fullName>
    </submittedName>
</protein>